<dbReference type="InterPro" id="IPR036890">
    <property type="entry name" value="HATPase_C_sf"/>
</dbReference>
<dbReference type="InterPro" id="IPR003594">
    <property type="entry name" value="HATPase_dom"/>
</dbReference>
<accession>A0A831LYE5</accession>
<reference evidence="2" key="1">
    <citation type="journal article" date="2020" name="mSystems">
        <title>Genome- and Community-Level Interaction Insights into Carbon Utilization and Element Cycling Functions of Hydrothermarchaeota in Hydrothermal Sediment.</title>
        <authorList>
            <person name="Zhou Z."/>
            <person name="Liu Y."/>
            <person name="Xu W."/>
            <person name="Pan J."/>
            <person name="Luo Z.H."/>
            <person name="Li M."/>
        </authorList>
    </citation>
    <scope>NUCLEOTIDE SEQUENCE [LARGE SCALE GENOMIC DNA]</scope>
    <source>
        <strain evidence="2">SpSt-1217</strain>
    </source>
</reference>
<organism evidence="2">
    <name type="scientific">Mariniphaga anaerophila</name>
    <dbReference type="NCBI Taxonomy" id="1484053"/>
    <lineage>
        <taxon>Bacteria</taxon>
        <taxon>Pseudomonadati</taxon>
        <taxon>Bacteroidota</taxon>
        <taxon>Bacteroidia</taxon>
        <taxon>Marinilabiliales</taxon>
        <taxon>Prolixibacteraceae</taxon>
        <taxon>Mariniphaga</taxon>
    </lineage>
</organism>
<keyword evidence="2" id="KW-0547">Nucleotide-binding</keyword>
<feature type="non-terminal residue" evidence="2">
    <location>
        <position position="1"/>
    </location>
</feature>
<dbReference type="SUPFAM" id="SSF55874">
    <property type="entry name" value="ATPase domain of HSP90 chaperone/DNA topoisomerase II/histidine kinase"/>
    <property type="match status" value="1"/>
</dbReference>
<dbReference type="AlphaFoldDB" id="A0A831LYE5"/>
<evidence type="ECO:0000259" key="1">
    <source>
        <dbReference type="Pfam" id="PF02518"/>
    </source>
</evidence>
<dbReference type="EMBL" id="DSDK01000584">
    <property type="protein sequence ID" value="HDR52061.1"/>
    <property type="molecule type" value="Genomic_DNA"/>
</dbReference>
<dbReference type="Gene3D" id="3.30.565.10">
    <property type="entry name" value="Histidine kinase-like ATPase, C-terminal domain"/>
    <property type="match status" value="1"/>
</dbReference>
<comment type="caution">
    <text evidence="2">The sequence shown here is derived from an EMBL/GenBank/DDBJ whole genome shotgun (WGS) entry which is preliminary data.</text>
</comment>
<dbReference type="Proteomes" id="UP000886047">
    <property type="component" value="Unassembled WGS sequence"/>
</dbReference>
<sequence length="42" mass="4819">LGLSIARAYAVMLDGKIWVESEEGKGSTFWFSMKYEPVDNRH</sequence>
<evidence type="ECO:0000313" key="2">
    <source>
        <dbReference type="EMBL" id="HDR52061.1"/>
    </source>
</evidence>
<dbReference type="Pfam" id="PF02518">
    <property type="entry name" value="HATPase_c"/>
    <property type="match status" value="1"/>
</dbReference>
<gene>
    <name evidence="2" type="ORF">ENN90_10670</name>
</gene>
<name>A0A831LYE5_9BACT</name>
<feature type="domain" description="Histidine kinase/HSP90-like ATPase" evidence="1">
    <location>
        <begin position="1"/>
        <end position="35"/>
    </location>
</feature>
<dbReference type="GO" id="GO:0005524">
    <property type="term" value="F:ATP binding"/>
    <property type="evidence" value="ECO:0007669"/>
    <property type="project" value="UniProtKB-KW"/>
</dbReference>
<protein>
    <submittedName>
        <fullName evidence="2">ATP-binding protein</fullName>
    </submittedName>
</protein>
<keyword evidence="2" id="KW-0067">ATP-binding</keyword>
<proteinExistence type="predicted"/>